<evidence type="ECO:0000313" key="10">
    <source>
        <dbReference type="Proteomes" id="UP000219465"/>
    </source>
</evidence>
<evidence type="ECO:0000259" key="8">
    <source>
        <dbReference type="PROSITE" id="PS50249"/>
    </source>
</evidence>
<dbReference type="PANTHER" id="PTHR30471">
    <property type="entry name" value="DNA REPAIR PROTEIN RADC"/>
    <property type="match status" value="1"/>
</dbReference>
<dbReference type="InterPro" id="IPR001405">
    <property type="entry name" value="UPF0758"/>
</dbReference>
<dbReference type="GO" id="GO:0008237">
    <property type="term" value="F:metallopeptidase activity"/>
    <property type="evidence" value="ECO:0007669"/>
    <property type="project" value="UniProtKB-KW"/>
</dbReference>
<feature type="region of interest" description="Disordered" evidence="7">
    <location>
        <begin position="1"/>
        <end position="62"/>
    </location>
</feature>
<evidence type="ECO:0000256" key="1">
    <source>
        <dbReference type="ARBA" id="ARBA00022670"/>
    </source>
</evidence>
<evidence type="ECO:0000256" key="3">
    <source>
        <dbReference type="ARBA" id="ARBA00022801"/>
    </source>
</evidence>
<dbReference type="SUPFAM" id="SSF102712">
    <property type="entry name" value="JAB1/MPN domain"/>
    <property type="match status" value="1"/>
</dbReference>
<keyword evidence="1" id="KW-0645">Protease</keyword>
<evidence type="ECO:0000256" key="2">
    <source>
        <dbReference type="ARBA" id="ARBA00022723"/>
    </source>
</evidence>
<name>A0A286HM27_9HYPH</name>
<reference evidence="10" key="1">
    <citation type="submission" date="2017-08" db="EMBL/GenBank/DDBJ databases">
        <authorList>
            <person name="Varghese N."/>
            <person name="Submissions S."/>
        </authorList>
    </citation>
    <scope>NUCLEOTIDE SEQUENCE [LARGE SCALE GENOMIC DNA]</scope>
    <source>
        <strain evidence="10">KCTC 23107</strain>
    </source>
</reference>
<dbReference type="InterPro" id="IPR025657">
    <property type="entry name" value="RadC_JAB"/>
</dbReference>
<dbReference type="PANTHER" id="PTHR30471:SF3">
    <property type="entry name" value="UPF0758 PROTEIN YEES-RELATED"/>
    <property type="match status" value="1"/>
</dbReference>
<dbReference type="InterPro" id="IPR020891">
    <property type="entry name" value="UPF0758_CS"/>
</dbReference>
<feature type="compositionally biased region" description="Low complexity" evidence="7">
    <location>
        <begin position="32"/>
        <end position="43"/>
    </location>
</feature>
<sequence length="299" mass="32873">MTAPRRPGLNVKGLNDGGMDDECLEGKGLDLEGIQSSGDSGDQSQEDERNYFAESRQGKTRGRALQTAPRDAAINPDEHFHGHRDRLRQRFREGGDRALADYELLELLLFRLIPRRDTKPIAKALLARFGSLSEVLGAPAKLLTEVKGVGDSVATDLKLVASIAHRMLKGELSGRQVLASWSSVIEYCRAAMAFEPREQFRVLFLDKKNALIADEVQQTGTVDHTPVYPREVVKRALELSATAIILVHNHPSGDPTPSRADIEMTKLIIDTARPLGITVHDHIIIGKDGHASLKGLKLV</sequence>
<dbReference type="PROSITE" id="PS01302">
    <property type="entry name" value="UPF0758"/>
    <property type="match status" value="1"/>
</dbReference>
<protein>
    <submittedName>
        <fullName evidence="9">DNA repair protein RadC</fullName>
    </submittedName>
</protein>
<evidence type="ECO:0000313" key="9">
    <source>
        <dbReference type="EMBL" id="SOE08369.1"/>
    </source>
</evidence>
<dbReference type="Gene3D" id="1.10.150.20">
    <property type="entry name" value="5' to 3' exonuclease, C-terminal subdomain"/>
    <property type="match status" value="1"/>
</dbReference>
<evidence type="ECO:0000256" key="7">
    <source>
        <dbReference type="SAM" id="MobiDB-lite"/>
    </source>
</evidence>
<comment type="similarity">
    <text evidence="6">Belongs to the UPF0758 family.</text>
</comment>
<dbReference type="Gene3D" id="3.40.140.10">
    <property type="entry name" value="Cytidine Deaminase, domain 2"/>
    <property type="match status" value="1"/>
</dbReference>
<dbReference type="GO" id="GO:0046872">
    <property type="term" value="F:metal ion binding"/>
    <property type="evidence" value="ECO:0007669"/>
    <property type="project" value="UniProtKB-KW"/>
</dbReference>
<dbReference type="PROSITE" id="PS50249">
    <property type="entry name" value="MPN"/>
    <property type="match status" value="1"/>
</dbReference>
<dbReference type="CDD" id="cd08071">
    <property type="entry name" value="MPN_DUF2466"/>
    <property type="match status" value="1"/>
</dbReference>
<dbReference type="NCBIfam" id="NF000642">
    <property type="entry name" value="PRK00024.1"/>
    <property type="match status" value="1"/>
</dbReference>
<dbReference type="NCBIfam" id="TIGR00608">
    <property type="entry name" value="radc"/>
    <property type="match status" value="1"/>
</dbReference>
<dbReference type="EMBL" id="OCPC01000001">
    <property type="protein sequence ID" value="SOE08369.1"/>
    <property type="molecule type" value="Genomic_DNA"/>
</dbReference>
<dbReference type="InterPro" id="IPR037518">
    <property type="entry name" value="MPN"/>
</dbReference>
<dbReference type="GO" id="GO:0006508">
    <property type="term" value="P:proteolysis"/>
    <property type="evidence" value="ECO:0007669"/>
    <property type="project" value="UniProtKB-KW"/>
</dbReference>
<dbReference type="InterPro" id="IPR010994">
    <property type="entry name" value="RuvA_2-like"/>
</dbReference>
<feature type="domain" description="MPN" evidence="8">
    <location>
        <begin position="177"/>
        <end position="299"/>
    </location>
</feature>
<dbReference type="AlphaFoldDB" id="A0A286HM27"/>
<dbReference type="Proteomes" id="UP000219465">
    <property type="component" value="Unassembled WGS sequence"/>
</dbReference>
<dbReference type="Pfam" id="PF04002">
    <property type="entry name" value="RadC"/>
    <property type="match status" value="1"/>
</dbReference>
<dbReference type="SUPFAM" id="SSF47781">
    <property type="entry name" value="RuvA domain 2-like"/>
    <property type="match status" value="1"/>
</dbReference>
<keyword evidence="2" id="KW-0479">Metal-binding</keyword>
<evidence type="ECO:0000256" key="6">
    <source>
        <dbReference type="RuleBase" id="RU003797"/>
    </source>
</evidence>
<accession>A0A286HM27</accession>
<keyword evidence="10" id="KW-1185">Reference proteome</keyword>
<evidence type="ECO:0000256" key="4">
    <source>
        <dbReference type="ARBA" id="ARBA00022833"/>
    </source>
</evidence>
<keyword evidence="4" id="KW-0862">Zinc</keyword>
<dbReference type="RefSeq" id="WP_244577731.1">
    <property type="nucleotide sequence ID" value="NZ_OCPC01000001.1"/>
</dbReference>
<gene>
    <name evidence="9" type="ORF">SAMN05877838_0083</name>
</gene>
<keyword evidence="5" id="KW-0482">Metalloprotease</keyword>
<evidence type="ECO:0000256" key="5">
    <source>
        <dbReference type="ARBA" id="ARBA00023049"/>
    </source>
</evidence>
<proteinExistence type="inferred from homology"/>
<organism evidence="9 10">
    <name type="scientific">Hoeflea halophila</name>
    <dbReference type="NCBI Taxonomy" id="714899"/>
    <lineage>
        <taxon>Bacteria</taxon>
        <taxon>Pseudomonadati</taxon>
        <taxon>Pseudomonadota</taxon>
        <taxon>Alphaproteobacteria</taxon>
        <taxon>Hyphomicrobiales</taxon>
        <taxon>Rhizobiaceae</taxon>
        <taxon>Hoeflea</taxon>
    </lineage>
</organism>
<keyword evidence="3" id="KW-0378">Hydrolase</keyword>